<evidence type="ECO:0000313" key="4">
    <source>
        <dbReference type="Proteomes" id="UP000314294"/>
    </source>
</evidence>
<evidence type="ECO:0000256" key="1">
    <source>
        <dbReference type="SAM" id="MobiDB-lite"/>
    </source>
</evidence>
<dbReference type="AlphaFoldDB" id="A0A4Z2GM67"/>
<dbReference type="PANTHER" id="PTHR10841:SF6">
    <property type="entry name" value="SYNAPSIN III"/>
    <property type="match status" value="1"/>
</dbReference>
<dbReference type="GO" id="GO:0007269">
    <property type="term" value="P:neurotransmitter secretion"/>
    <property type="evidence" value="ECO:0007669"/>
    <property type="project" value="TreeGrafter"/>
</dbReference>
<dbReference type="InterPro" id="IPR020898">
    <property type="entry name" value="Synapsin_ATP-bd_dom"/>
</dbReference>
<dbReference type="OrthoDB" id="10249572at2759"/>
<name>A0A4Z2GM67_9TELE</name>
<gene>
    <name evidence="3" type="primary">SYN3</name>
    <name evidence="3" type="ORF">EYF80_035168</name>
</gene>
<organism evidence="3 4">
    <name type="scientific">Liparis tanakae</name>
    <name type="common">Tanaka's snailfish</name>
    <dbReference type="NCBI Taxonomy" id="230148"/>
    <lineage>
        <taxon>Eukaryota</taxon>
        <taxon>Metazoa</taxon>
        <taxon>Chordata</taxon>
        <taxon>Craniata</taxon>
        <taxon>Vertebrata</taxon>
        <taxon>Euteleostomi</taxon>
        <taxon>Actinopterygii</taxon>
        <taxon>Neopterygii</taxon>
        <taxon>Teleostei</taxon>
        <taxon>Neoteleostei</taxon>
        <taxon>Acanthomorphata</taxon>
        <taxon>Eupercaria</taxon>
        <taxon>Perciformes</taxon>
        <taxon>Cottioidei</taxon>
        <taxon>Cottales</taxon>
        <taxon>Liparidae</taxon>
        <taxon>Liparis</taxon>
    </lineage>
</organism>
<dbReference type="PANTHER" id="PTHR10841">
    <property type="entry name" value="SYNAPSIN"/>
    <property type="match status" value="1"/>
</dbReference>
<comment type="caution">
    <text evidence="3">The sequence shown here is derived from an EMBL/GenBank/DDBJ whole genome shotgun (WGS) entry which is preliminary data.</text>
</comment>
<protein>
    <submittedName>
        <fullName evidence="3">Synapsin-3</fullName>
    </submittedName>
</protein>
<feature type="region of interest" description="Disordered" evidence="1">
    <location>
        <begin position="31"/>
        <end position="124"/>
    </location>
</feature>
<reference evidence="3 4" key="1">
    <citation type="submission" date="2019-03" db="EMBL/GenBank/DDBJ databases">
        <title>First draft genome of Liparis tanakae, snailfish: a comprehensive survey of snailfish specific genes.</title>
        <authorList>
            <person name="Kim W."/>
            <person name="Song I."/>
            <person name="Jeong J.-H."/>
            <person name="Kim D."/>
            <person name="Kim S."/>
            <person name="Ryu S."/>
            <person name="Song J.Y."/>
            <person name="Lee S.K."/>
        </authorList>
    </citation>
    <scope>NUCLEOTIDE SEQUENCE [LARGE SCALE GENOMIC DNA]</scope>
    <source>
        <tissue evidence="3">Muscle</tissue>
    </source>
</reference>
<feature type="domain" description="Synapsin ATP-binding" evidence="2">
    <location>
        <begin position="1"/>
        <end position="29"/>
    </location>
</feature>
<dbReference type="Pfam" id="PF02750">
    <property type="entry name" value="Synapsin_C"/>
    <property type="match status" value="1"/>
</dbReference>
<feature type="compositionally biased region" description="Polar residues" evidence="1">
    <location>
        <begin position="102"/>
        <end position="114"/>
    </location>
</feature>
<keyword evidence="4" id="KW-1185">Reference proteome</keyword>
<feature type="compositionally biased region" description="Low complexity" evidence="1">
    <location>
        <begin position="47"/>
        <end position="83"/>
    </location>
</feature>
<feature type="compositionally biased region" description="Polar residues" evidence="1">
    <location>
        <begin position="35"/>
        <end position="45"/>
    </location>
</feature>
<sequence>MDSSMPLIGEHVEEDKQLITDLVVAKMSQELLGVSTPQPSSVKTTQPRRGGQRSASASPSQSAQASPQRARSASTSPSQAFQPGPLPPAAAGPGAQKQSPQLNKSQSLTNSFTETLRGGVTDDEAKAETIRSLRQSFASLFSD</sequence>
<dbReference type="EMBL" id="SRLO01000479">
    <property type="protein sequence ID" value="TNN54606.1"/>
    <property type="molecule type" value="Genomic_DNA"/>
</dbReference>
<feature type="compositionally biased region" description="Low complexity" evidence="1">
    <location>
        <begin position="91"/>
        <end position="101"/>
    </location>
</feature>
<evidence type="ECO:0000313" key="3">
    <source>
        <dbReference type="EMBL" id="TNN54606.1"/>
    </source>
</evidence>
<proteinExistence type="predicted"/>
<accession>A0A4Z2GM67</accession>
<evidence type="ECO:0000259" key="2">
    <source>
        <dbReference type="Pfam" id="PF02750"/>
    </source>
</evidence>
<dbReference type="Proteomes" id="UP000314294">
    <property type="component" value="Unassembled WGS sequence"/>
</dbReference>
<dbReference type="GO" id="GO:0030672">
    <property type="term" value="C:synaptic vesicle membrane"/>
    <property type="evidence" value="ECO:0007669"/>
    <property type="project" value="TreeGrafter"/>
</dbReference>